<comment type="similarity">
    <text evidence="2 6">Belongs to the FPP/GGPP synthase family.</text>
</comment>
<evidence type="ECO:0000256" key="4">
    <source>
        <dbReference type="ARBA" id="ARBA00022723"/>
    </source>
</evidence>
<dbReference type="SFLD" id="SFLDS00005">
    <property type="entry name" value="Isoprenoid_Synthase_Type_I"/>
    <property type="match status" value="1"/>
</dbReference>
<dbReference type="SUPFAM" id="SSF48576">
    <property type="entry name" value="Terpenoid synthases"/>
    <property type="match status" value="1"/>
</dbReference>
<keyword evidence="5" id="KW-0460">Magnesium</keyword>
<dbReference type="PANTHER" id="PTHR12001">
    <property type="entry name" value="GERANYLGERANYL PYROPHOSPHATE SYNTHASE"/>
    <property type="match status" value="1"/>
</dbReference>
<sequence>MIESWEEYLLFERELRKFVEKVETNRKIKKALEYVIYAGGKRIRPLITLISGKMCGGDYESLKNLAIAIELIHTASLVHDDIIDRATSRRNRRPLHVEYDTALALVFGDWLISKSVELTSYYGEEVIRELARAGAMMSEGEIMDYYSSREDFTERDYFECIEKKTALLFAYSASMACKVTSKDDKAAERLYEYGYNLGMAYQLVDDLLEYLRALKDKNSELESMTLPHIYEMEFGKEIAVERVLSKIREYSKKSISSLEYFPKSVEREKLEKIVQYMTEEILTKNLLS</sequence>
<protein>
    <submittedName>
        <fullName evidence="7">Polyprenyl synthetase family protein</fullName>
    </submittedName>
</protein>
<reference evidence="7" key="1">
    <citation type="journal article" date="2020" name="mSystems">
        <title>Genome- and Community-Level Interaction Insights into Carbon Utilization and Element Cycling Functions of Hydrothermarchaeota in Hydrothermal Sediment.</title>
        <authorList>
            <person name="Zhou Z."/>
            <person name="Liu Y."/>
            <person name="Xu W."/>
            <person name="Pan J."/>
            <person name="Luo Z.H."/>
            <person name="Li M."/>
        </authorList>
    </citation>
    <scope>NUCLEOTIDE SEQUENCE [LARGE SCALE GENOMIC DNA]</scope>
    <source>
        <strain evidence="7">SpSt-26</strain>
    </source>
</reference>
<dbReference type="GO" id="GO:0008299">
    <property type="term" value="P:isoprenoid biosynthetic process"/>
    <property type="evidence" value="ECO:0007669"/>
    <property type="project" value="InterPro"/>
</dbReference>
<evidence type="ECO:0000256" key="3">
    <source>
        <dbReference type="ARBA" id="ARBA00022679"/>
    </source>
</evidence>
<gene>
    <name evidence="7" type="ORF">ENP88_00695</name>
</gene>
<evidence type="ECO:0000256" key="2">
    <source>
        <dbReference type="ARBA" id="ARBA00006706"/>
    </source>
</evidence>
<dbReference type="Gene3D" id="1.10.600.10">
    <property type="entry name" value="Farnesyl Diphosphate Synthase"/>
    <property type="match status" value="1"/>
</dbReference>
<dbReference type="GO" id="GO:0004659">
    <property type="term" value="F:prenyltransferase activity"/>
    <property type="evidence" value="ECO:0007669"/>
    <property type="project" value="InterPro"/>
</dbReference>
<evidence type="ECO:0000256" key="1">
    <source>
        <dbReference type="ARBA" id="ARBA00001946"/>
    </source>
</evidence>
<organism evidence="7">
    <name type="scientific">Archaeoglobus fulgidus</name>
    <dbReference type="NCBI Taxonomy" id="2234"/>
    <lineage>
        <taxon>Archaea</taxon>
        <taxon>Methanobacteriati</taxon>
        <taxon>Methanobacteriota</taxon>
        <taxon>Archaeoglobi</taxon>
        <taxon>Archaeoglobales</taxon>
        <taxon>Archaeoglobaceae</taxon>
        <taxon>Archaeoglobus</taxon>
    </lineage>
</organism>
<proteinExistence type="inferred from homology"/>
<dbReference type="InterPro" id="IPR000092">
    <property type="entry name" value="Polyprenyl_synt"/>
</dbReference>
<dbReference type="Pfam" id="PF00348">
    <property type="entry name" value="polyprenyl_synt"/>
    <property type="match status" value="1"/>
</dbReference>
<name>A0A7J2TGG2_ARCFL</name>
<comment type="cofactor">
    <cofactor evidence="1">
        <name>Mg(2+)</name>
        <dbReference type="ChEBI" id="CHEBI:18420"/>
    </cofactor>
</comment>
<evidence type="ECO:0000256" key="6">
    <source>
        <dbReference type="RuleBase" id="RU004466"/>
    </source>
</evidence>
<dbReference type="EMBL" id="DSLA01000016">
    <property type="protein sequence ID" value="HEH34683.1"/>
    <property type="molecule type" value="Genomic_DNA"/>
</dbReference>
<dbReference type="InterPro" id="IPR008949">
    <property type="entry name" value="Isoprenoid_synthase_dom_sf"/>
</dbReference>
<dbReference type="GO" id="GO:0046872">
    <property type="term" value="F:metal ion binding"/>
    <property type="evidence" value="ECO:0007669"/>
    <property type="project" value="UniProtKB-KW"/>
</dbReference>
<keyword evidence="3 6" id="KW-0808">Transferase</keyword>
<evidence type="ECO:0000313" key="7">
    <source>
        <dbReference type="EMBL" id="HEH34683.1"/>
    </source>
</evidence>
<comment type="caution">
    <text evidence="7">The sequence shown here is derived from an EMBL/GenBank/DDBJ whole genome shotgun (WGS) entry which is preliminary data.</text>
</comment>
<evidence type="ECO:0000256" key="5">
    <source>
        <dbReference type="ARBA" id="ARBA00022842"/>
    </source>
</evidence>
<accession>A0A7J2TGG2</accession>
<dbReference type="CDD" id="cd00685">
    <property type="entry name" value="Trans_IPPS_HT"/>
    <property type="match status" value="1"/>
</dbReference>
<keyword evidence="4" id="KW-0479">Metal-binding</keyword>
<dbReference type="PANTHER" id="PTHR12001:SF85">
    <property type="entry name" value="SHORT CHAIN ISOPRENYL DIPHOSPHATE SYNTHASE"/>
    <property type="match status" value="1"/>
</dbReference>
<dbReference type="AlphaFoldDB" id="A0A7J2TGG2"/>